<evidence type="ECO:0000313" key="2">
    <source>
        <dbReference type="EMBL" id="HJH11576.1"/>
    </source>
</evidence>
<name>A0A921NBU2_9BACL</name>
<proteinExistence type="predicted"/>
<evidence type="ECO:0000313" key="3">
    <source>
        <dbReference type="Proteomes" id="UP000700212"/>
    </source>
</evidence>
<keyword evidence="1" id="KW-0732">Signal</keyword>
<dbReference type="EMBL" id="DYTV01000102">
    <property type="protein sequence ID" value="HJH11576.1"/>
    <property type="molecule type" value="Genomic_DNA"/>
</dbReference>
<dbReference type="AlphaFoldDB" id="A0A921NBU2"/>
<dbReference type="RefSeq" id="WP_108307874.1">
    <property type="nucleotide sequence ID" value="NZ_QAFW01000045.1"/>
</dbReference>
<organism evidence="2 3">
    <name type="scientific">Metalysinibacillus jejuensis</name>
    <dbReference type="NCBI Taxonomy" id="914327"/>
    <lineage>
        <taxon>Bacteria</taxon>
        <taxon>Bacillati</taxon>
        <taxon>Bacillota</taxon>
        <taxon>Bacilli</taxon>
        <taxon>Bacillales</taxon>
        <taxon>Caryophanaceae</taxon>
        <taxon>Metalysinibacillus</taxon>
    </lineage>
</organism>
<dbReference type="PROSITE" id="PS51257">
    <property type="entry name" value="PROKAR_LIPOPROTEIN"/>
    <property type="match status" value="1"/>
</dbReference>
<reference evidence="2" key="1">
    <citation type="journal article" date="2021" name="PeerJ">
        <title>Extensive microbial diversity within the chicken gut microbiome revealed by metagenomics and culture.</title>
        <authorList>
            <person name="Gilroy R."/>
            <person name="Ravi A."/>
            <person name="Getino M."/>
            <person name="Pursley I."/>
            <person name="Horton D.L."/>
            <person name="Alikhan N.F."/>
            <person name="Baker D."/>
            <person name="Gharbi K."/>
            <person name="Hall N."/>
            <person name="Watson M."/>
            <person name="Adriaenssens E.M."/>
            <person name="Foster-Nyarko E."/>
            <person name="Jarju S."/>
            <person name="Secka A."/>
            <person name="Antonio M."/>
            <person name="Oren A."/>
            <person name="Chaudhuri R.R."/>
            <person name="La Ragione R."/>
            <person name="Hildebrand F."/>
            <person name="Pallen M.J."/>
        </authorList>
    </citation>
    <scope>NUCLEOTIDE SEQUENCE</scope>
    <source>
        <strain evidence="2">CHK160-4876</strain>
    </source>
</reference>
<gene>
    <name evidence="2" type="ORF">K8V30_07850</name>
</gene>
<reference evidence="2" key="2">
    <citation type="submission" date="2021-09" db="EMBL/GenBank/DDBJ databases">
        <authorList>
            <person name="Gilroy R."/>
        </authorList>
    </citation>
    <scope>NUCLEOTIDE SEQUENCE</scope>
    <source>
        <strain evidence="2">CHK160-4876</strain>
    </source>
</reference>
<feature type="signal peptide" evidence="1">
    <location>
        <begin position="1"/>
        <end position="19"/>
    </location>
</feature>
<dbReference type="Proteomes" id="UP000700212">
    <property type="component" value="Unassembled WGS sequence"/>
</dbReference>
<accession>A0A921NBU2</accession>
<sequence>MLKKTCTLLLFALVLSACSSTEDKEKEVISAYLTAKYSVTPDTTIKQLNEAVSPYITATLAEEQDLQLAIDVAQKYDSPLQVVSISAVPLDVSGEYRYVVKLSVADKPVEQRGELSVDDEKISYDQHKKKN</sequence>
<protein>
    <recommendedName>
        <fullName evidence="4">Lipoprotein</fullName>
    </recommendedName>
</protein>
<evidence type="ECO:0000256" key="1">
    <source>
        <dbReference type="SAM" id="SignalP"/>
    </source>
</evidence>
<comment type="caution">
    <text evidence="2">The sequence shown here is derived from an EMBL/GenBank/DDBJ whole genome shotgun (WGS) entry which is preliminary data.</text>
</comment>
<dbReference type="OrthoDB" id="9843724at2"/>
<evidence type="ECO:0008006" key="4">
    <source>
        <dbReference type="Google" id="ProtNLM"/>
    </source>
</evidence>
<feature type="chain" id="PRO_5039599187" description="Lipoprotein" evidence="1">
    <location>
        <begin position="20"/>
        <end position="131"/>
    </location>
</feature>